<evidence type="ECO:0000256" key="1">
    <source>
        <dbReference type="ARBA" id="ARBA00004651"/>
    </source>
</evidence>
<proteinExistence type="predicted"/>
<evidence type="ECO:0000256" key="5">
    <source>
        <dbReference type="SAM" id="MobiDB-lite"/>
    </source>
</evidence>
<evidence type="ECO:0000313" key="7">
    <source>
        <dbReference type="EMBL" id="MEZ3179571.1"/>
    </source>
</evidence>
<dbReference type="SUPFAM" id="SSF90123">
    <property type="entry name" value="ABC transporter transmembrane region"/>
    <property type="match status" value="1"/>
</dbReference>
<evidence type="ECO:0000256" key="2">
    <source>
        <dbReference type="ARBA" id="ARBA00022692"/>
    </source>
</evidence>
<reference evidence="7 8" key="1">
    <citation type="journal article" date="2021" name="Res Sq">
        <title>Streptomyces Pimoensis sp. nov., Isolated From the Taklimakan Desert in Xinjiang, China.</title>
        <authorList>
            <person name="Zhang P."/>
            <person name="Luo X."/>
            <person name="Luo X."/>
            <person name="Liu Z."/>
            <person name="Xia Z."/>
            <person name="Wan C."/>
            <person name="zhang L."/>
        </authorList>
    </citation>
    <scope>NUCLEOTIDE SEQUENCE [LARGE SCALE GENOMIC DNA]</scope>
    <source>
        <strain evidence="7 8">TRM75549</strain>
    </source>
</reference>
<protein>
    <recommendedName>
        <fullName evidence="9">ABC transmembrane type-1 domain-containing protein</fullName>
    </recommendedName>
</protein>
<dbReference type="InterPro" id="IPR036640">
    <property type="entry name" value="ABC1_TM_sf"/>
</dbReference>
<gene>
    <name evidence="7" type="ORF">KYY02_13030</name>
</gene>
<keyword evidence="4 6" id="KW-0472">Membrane</keyword>
<comment type="subcellular location">
    <subcellularLocation>
        <location evidence="1">Cell membrane</location>
        <topology evidence="1">Multi-pass membrane protein</topology>
    </subcellularLocation>
</comment>
<organism evidence="7 8">
    <name type="scientific">Streptomyces pimonensis</name>
    <dbReference type="NCBI Taxonomy" id="2860288"/>
    <lineage>
        <taxon>Bacteria</taxon>
        <taxon>Bacillati</taxon>
        <taxon>Actinomycetota</taxon>
        <taxon>Actinomycetes</taxon>
        <taxon>Kitasatosporales</taxon>
        <taxon>Streptomycetaceae</taxon>
        <taxon>Streptomyces</taxon>
    </lineage>
</organism>
<evidence type="ECO:0008006" key="9">
    <source>
        <dbReference type="Google" id="ProtNLM"/>
    </source>
</evidence>
<keyword evidence="2 6" id="KW-0812">Transmembrane</keyword>
<dbReference type="Gene3D" id="1.20.1560.10">
    <property type="entry name" value="ABC transporter type 1, transmembrane domain"/>
    <property type="match status" value="1"/>
</dbReference>
<comment type="caution">
    <text evidence="7">The sequence shown here is derived from an EMBL/GenBank/DDBJ whole genome shotgun (WGS) entry which is preliminary data.</text>
</comment>
<dbReference type="Proteomes" id="UP001567537">
    <property type="component" value="Unassembled WGS sequence"/>
</dbReference>
<feature type="compositionally biased region" description="Basic residues" evidence="5">
    <location>
        <begin position="174"/>
        <end position="193"/>
    </location>
</feature>
<name>A0ABV4IY23_9ACTN</name>
<keyword evidence="3 6" id="KW-1133">Transmembrane helix</keyword>
<accession>A0ABV4IY23</accession>
<dbReference type="SUPFAM" id="SSF52540">
    <property type="entry name" value="P-loop containing nucleoside triphosphate hydrolases"/>
    <property type="match status" value="1"/>
</dbReference>
<evidence type="ECO:0000256" key="6">
    <source>
        <dbReference type="SAM" id="Phobius"/>
    </source>
</evidence>
<dbReference type="RefSeq" id="WP_371238124.1">
    <property type="nucleotide sequence ID" value="NZ_JAHWZY010000011.1"/>
</dbReference>
<feature type="transmembrane region" description="Helical" evidence="6">
    <location>
        <begin position="20"/>
        <end position="42"/>
    </location>
</feature>
<sequence length="210" mass="21835">MEERGKAAGRMLAETMPRLLAGGLAVQLCFAALVTTGVTLALNDAVEPAALVALLALAARFVGPLSEAAGMSGMLRVAGNDLGRLAALLEEPPLPGTGSSAVPERPGEIVFENVAFENVAFGYDDGNPVLRNVSLRVPPHTMTAVVGASRAATRAGNADPSEPGARLGPDGRRRPSRRCGHGGTVRPRRRPSRPRPTASAREAVKRRHGA</sequence>
<evidence type="ECO:0000313" key="8">
    <source>
        <dbReference type="Proteomes" id="UP001567537"/>
    </source>
</evidence>
<keyword evidence="8" id="KW-1185">Reference proteome</keyword>
<dbReference type="Gene3D" id="3.40.50.300">
    <property type="entry name" value="P-loop containing nucleotide triphosphate hydrolases"/>
    <property type="match status" value="1"/>
</dbReference>
<evidence type="ECO:0000256" key="3">
    <source>
        <dbReference type="ARBA" id="ARBA00022989"/>
    </source>
</evidence>
<dbReference type="InterPro" id="IPR027417">
    <property type="entry name" value="P-loop_NTPase"/>
</dbReference>
<dbReference type="EMBL" id="JAHWZY010000011">
    <property type="protein sequence ID" value="MEZ3179571.1"/>
    <property type="molecule type" value="Genomic_DNA"/>
</dbReference>
<feature type="region of interest" description="Disordered" evidence="5">
    <location>
        <begin position="150"/>
        <end position="210"/>
    </location>
</feature>
<evidence type="ECO:0000256" key="4">
    <source>
        <dbReference type="ARBA" id="ARBA00023136"/>
    </source>
</evidence>